<dbReference type="PANTHER" id="PTHR35530">
    <property type="entry name" value="TAUTOMERASE-RELATED"/>
    <property type="match status" value="1"/>
</dbReference>
<evidence type="ECO:0000256" key="2">
    <source>
        <dbReference type="ARBA" id="ARBA00023235"/>
    </source>
</evidence>
<dbReference type="GO" id="GO:0016853">
    <property type="term" value="F:isomerase activity"/>
    <property type="evidence" value="ECO:0007669"/>
    <property type="project" value="UniProtKB-KW"/>
</dbReference>
<dbReference type="InterPro" id="IPR014347">
    <property type="entry name" value="Tautomerase/MIF_sf"/>
</dbReference>
<accession>A0A7W7QY70</accession>
<comment type="caution">
    <text evidence="5">The sequence shown here is derived from an EMBL/GenBank/DDBJ whole genome shotgun (WGS) entry which is preliminary data.</text>
</comment>
<feature type="compositionally biased region" description="Low complexity" evidence="3">
    <location>
        <begin position="65"/>
        <end position="112"/>
    </location>
</feature>
<evidence type="ECO:0000313" key="6">
    <source>
        <dbReference type="Proteomes" id="UP000540506"/>
    </source>
</evidence>
<sequence>MPVVTVDWWSGFGEDKRRQLARSVTAAVVEVTGCRADSVTLIIRDIERDHWARGGVLAHEREAAAPEAGAPEAAAPEAGAPEAAAPEAGAPEAAAPEAAAPEATEASASGSS</sequence>
<dbReference type="Gene3D" id="3.30.429.10">
    <property type="entry name" value="Macrophage Migration Inhibitory Factor"/>
    <property type="match status" value="1"/>
</dbReference>
<reference evidence="5 6" key="1">
    <citation type="submission" date="2020-08" db="EMBL/GenBank/DDBJ databases">
        <title>Sequencing the genomes of 1000 actinobacteria strains.</title>
        <authorList>
            <person name="Klenk H.-P."/>
        </authorList>
    </citation>
    <scope>NUCLEOTIDE SEQUENCE [LARGE SCALE GENOMIC DNA]</scope>
    <source>
        <strain evidence="5 6">DSM 41654</strain>
    </source>
</reference>
<feature type="region of interest" description="Disordered" evidence="3">
    <location>
        <begin position="57"/>
        <end position="112"/>
    </location>
</feature>
<dbReference type="RefSeq" id="WP_184934249.1">
    <property type="nucleotide sequence ID" value="NZ_JACHJV010000001.1"/>
</dbReference>
<dbReference type="AlphaFoldDB" id="A0A7W7QY70"/>
<keyword evidence="2 5" id="KW-0413">Isomerase</keyword>
<organism evidence="5 6">
    <name type="scientific">Kitasatospora kifunensis</name>
    <name type="common">Streptomyces kifunensis</name>
    <dbReference type="NCBI Taxonomy" id="58351"/>
    <lineage>
        <taxon>Bacteria</taxon>
        <taxon>Bacillati</taxon>
        <taxon>Actinomycetota</taxon>
        <taxon>Actinomycetes</taxon>
        <taxon>Kitasatosporales</taxon>
        <taxon>Streptomycetaceae</taxon>
        <taxon>Kitasatospora</taxon>
    </lineage>
</organism>
<gene>
    <name evidence="5" type="ORF">FHR34_000993</name>
</gene>
<dbReference type="EMBL" id="JACHJV010000001">
    <property type="protein sequence ID" value="MBB4922000.1"/>
    <property type="molecule type" value="Genomic_DNA"/>
</dbReference>
<comment type="similarity">
    <text evidence="1">Belongs to the 4-oxalocrotonate tautomerase family.</text>
</comment>
<dbReference type="InterPro" id="IPR004370">
    <property type="entry name" value="4-OT-like_dom"/>
</dbReference>
<dbReference type="SUPFAM" id="SSF55331">
    <property type="entry name" value="Tautomerase/MIF"/>
    <property type="match status" value="1"/>
</dbReference>
<keyword evidence="6" id="KW-1185">Reference proteome</keyword>
<proteinExistence type="inferred from homology"/>
<evidence type="ECO:0000256" key="1">
    <source>
        <dbReference type="ARBA" id="ARBA00006723"/>
    </source>
</evidence>
<protein>
    <submittedName>
        <fullName evidence="5">4-oxalocrotonate tautomerase</fullName>
        <ecNumber evidence="5">5.3.2.6</ecNumber>
    </submittedName>
</protein>
<dbReference type="Proteomes" id="UP000540506">
    <property type="component" value="Unassembled WGS sequence"/>
</dbReference>
<feature type="domain" description="4-oxalocrotonate tautomerase-like" evidence="4">
    <location>
        <begin position="2"/>
        <end position="59"/>
    </location>
</feature>
<name>A0A7W7QY70_KITKI</name>
<dbReference type="Pfam" id="PF01361">
    <property type="entry name" value="Tautomerase"/>
    <property type="match status" value="1"/>
</dbReference>
<evidence type="ECO:0000256" key="3">
    <source>
        <dbReference type="SAM" id="MobiDB-lite"/>
    </source>
</evidence>
<dbReference type="EC" id="5.3.2.6" evidence="5"/>
<dbReference type="PANTHER" id="PTHR35530:SF2">
    <property type="entry name" value="BSL4019 PROTEIN"/>
    <property type="match status" value="1"/>
</dbReference>
<evidence type="ECO:0000259" key="4">
    <source>
        <dbReference type="Pfam" id="PF01361"/>
    </source>
</evidence>
<evidence type="ECO:0000313" key="5">
    <source>
        <dbReference type="EMBL" id="MBB4922000.1"/>
    </source>
</evidence>